<dbReference type="VEuPathDB" id="FungiDB:F503_06905"/>
<keyword evidence="5" id="KW-0560">Oxidoreductase</keyword>
<organism evidence="8 9">
    <name type="scientific">Ophiostoma piceae (strain UAMH 11346)</name>
    <name type="common">Sap stain fungus</name>
    <dbReference type="NCBI Taxonomy" id="1262450"/>
    <lineage>
        <taxon>Eukaryota</taxon>
        <taxon>Fungi</taxon>
        <taxon>Dikarya</taxon>
        <taxon>Ascomycota</taxon>
        <taxon>Pezizomycotina</taxon>
        <taxon>Sordariomycetes</taxon>
        <taxon>Sordariomycetidae</taxon>
        <taxon>Ophiostomatales</taxon>
        <taxon>Ophiostomataceae</taxon>
        <taxon>Ophiostoma</taxon>
    </lineage>
</organism>
<keyword evidence="9" id="KW-1185">Reference proteome</keyword>
<gene>
    <name evidence="8" type="ORF">F503_06905</name>
</gene>
<dbReference type="OrthoDB" id="406634at2759"/>
<dbReference type="GO" id="GO:0045329">
    <property type="term" value="P:carnitine biosynthetic process"/>
    <property type="evidence" value="ECO:0007669"/>
    <property type="project" value="TreeGrafter"/>
</dbReference>
<dbReference type="SUPFAM" id="SSF51197">
    <property type="entry name" value="Clavaminate synthase-like"/>
    <property type="match status" value="1"/>
</dbReference>
<evidence type="ECO:0000256" key="6">
    <source>
        <dbReference type="ARBA" id="ARBA00023004"/>
    </source>
</evidence>
<dbReference type="EMBL" id="KE148147">
    <property type="protein sequence ID" value="EPE09129.1"/>
    <property type="molecule type" value="Genomic_DNA"/>
</dbReference>
<comment type="similarity">
    <text evidence="2">Belongs to the gamma-BBH/TMLD family.</text>
</comment>
<reference evidence="8 9" key="1">
    <citation type="journal article" date="2013" name="BMC Genomics">
        <title>The genome and transcriptome of the pine saprophyte Ophiostoma piceae, and a comparison with the bark beetle-associated pine pathogen Grosmannia clavigera.</title>
        <authorList>
            <person name="Haridas S."/>
            <person name="Wang Y."/>
            <person name="Lim L."/>
            <person name="Massoumi Alamouti S."/>
            <person name="Jackman S."/>
            <person name="Docking R."/>
            <person name="Robertson G."/>
            <person name="Birol I."/>
            <person name="Bohlmann J."/>
            <person name="Breuil C."/>
        </authorList>
    </citation>
    <scope>NUCLEOTIDE SEQUENCE [LARGE SCALE GENOMIC DNA]</scope>
    <source>
        <strain evidence="8 9">UAMH 11346</strain>
    </source>
</reference>
<dbReference type="InterPro" id="IPR042098">
    <property type="entry name" value="TauD-like_sf"/>
</dbReference>
<evidence type="ECO:0000256" key="4">
    <source>
        <dbReference type="ARBA" id="ARBA00022964"/>
    </source>
</evidence>
<dbReference type="GO" id="GO:0051213">
    <property type="term" value="F:dioxygenase activity"/>
    <property type="evidence" value="ECO:0007669"/>
    <property type="project" value="UniProtKB-KW"/>
</dbReference>
<dbReference type="STRING" id="1262450.S3C6G8"/>
<evidence type="ECO:0000259" key="7">
    <source>
        <dbReference type="Pfam" id="PF02668"/>
    </source>
</evidence>
<dbReference type="OMA" id="WLRDSCT"/>
<protein>
    <submittedName>
        <fullName evidence="8">Gamma-butyrobetaine hydroxylase</fullName>
    </submittedName>
</protein>
<feature type="domain" description="TauD/TfdA-like" evidence="7">
    <location>
        <begin position="524"/>
        <end position="650"/>
    </location>
</feature>
<dbReference type="GO" id="GO:0005739">
    <property type="term" value="C:mitochondrion"/>
    <property type="evidence" value="ECO:0007669"/>
    <property type="project" value="TreeGrafter"/>
</dbReference>
<dbReference type="InterPro" id="IPR038492">
    <property type="entry name" value="GBBH-like_N_sf"/>
</dbReference>
<dbReference type="Pfam" id="PF02668">
    <property type="entry name" value="TauD"/>
    <property type="match status" value="2"/>
</dbReference>
<dbReference type="Gene3D" id="3.60.130.10">
    <property type="entry name" value="Clavaminate synthase-like"/>
    <property type="match status" value="1"/>
</dbReference>
<feature type="domain" description="TauD/TfdA-like" evidence="7">
    <location>
        <begin position="343"/>
        <end position="496"/>
    </location>
</feature>
<dbReference type="PANTHER" id="PTHR10696">
    <property type="entry name" value="GAMMA-BUTYROBETAINE HYDROXYLASE-RELATED"/>
    <property type="match status" value="1"/>
</dbReference>
<evidence type="ECO:0000256" key="1">
    <source>
        <dbReference type="ARBA" id="ARBA00001954"/>
    </source>
</evidence>
<dbReference type="Gene3D" id="3.30.2020.30">
    <property type="match status" value="1"/>
</dbReference>
<dbReference type="HOGENOM" id="CLU_381770_0_0_1"/>
<dbReference type="InterPro" id="IPR050411">
    <property type="entry name" value="AlphaKG_dependent_hydroxylases"/>
</dbReference>
<evidence type="ECO:0000256" key="2">
    <source>
        <dbReference type="ARBA" id="ARBA00008654"/>
    </source>
</evidence>
<evidence type="ECO:0000313" key="9">
    <source>
        <dbReference type="Proteomes" id="UP000016923"/>
    </source>
</evidence>
<keyword evidence="6" id="KW-0408">Iron</keyword>
<evidence type="ECO:0000313" key="8">
    <source>
        <dbReference type="EMBL" id="EPE09129.1"/>
    </source>
</evidence>
<accession>S3C6G8</accession>
<keyword evidence="3" id="KW-0479">Metal-binding</keyword>
<dbReference type="eggNOG" id="KOG3888">
    <property type="taxonomic scope" value="Eukaryota"/>
</dbReference>
<evidence type="ECO:0000256" key="5">
    <source>
        <dbReference type="ARBA" id="ARBA00023002"/>
    </source>
</evidence>
<evidence type="ECO:0000256" key="3">
    <source>
        <dbReference type="ARBA" id="ARBA00022723"/>
    </source>
</evidence>
<keyword evidence="4" id="KW-0223">Dioxygenase</keyword>
<proteinExistence type="inferred from homology"/>
<sequence>MLRITGRLPARRSVLAALRPIATAMARTTATATATPPAPEPTDTPGSVKIIRTFEEQAKVFPRGTRRRRKTKKSDDSEEFVQRKIAEHWSTNQLEVLQKRKDVLHALAGEESLLEDKCTPPRFRTHREIALGVRKRTRYDIHNPLPAADKRGPQILTDFRYNDQQNLLELDFNTNDKVVFTASTSTLWVRDLCQCSKCVTPASGQKEVMTHDLDQHPKIKRITAYSASGKVVHTADKPVSELAKGEKEDGLIKGKRDDIAKLVITWDDGAPFASKKGGEHESEFEPADLLLKMSGLIAPATQAMPQRQLWDRARIEALQKPVQYADWMAKTGQGNDEKTPEFYRALTDLHRLGLIVVDGVPDVETAVRDIASEVGHVQPTFYGEMFDVVSKPPTEAENVAYTSVHLGLHQDLLYMNDSPRIQLLHCLRNDCEGGESLFSDSMRAAVEMQLRYPYYAMALAHFQVPYHYERNGNYYYNERPVFEMDNRNGSAVADLQPYGKRPLRPYTYQPYNTLIRHTAWSPPFQGTFQPMTYVDHPDHRASHLGDAWDATKDTGRAYADPKTLSQQQQAVDYRLRFEIAYRRSRLEYWHEAVRIFEDILNSERNLFDFKLKPGQCVLFDNRRVLHGRRQFTPVKEAVIRDYPRWLKGTYLSDQVFRSRVTDMVLKDKAPAGTVPPALGWTPEHALLDEQVQVLTILEKQGTPLWDSVKLTSDAKPEKPASANSR</sequence>
<dbReference type="InterPro" id="IPR003819">
    <property type="entry name" value="TauD/TfdA-like"/>
</dbReference>
<dbReference type="GO" id="GO:0046872">
    <property type="term" value="F:metal ion binding"/>
    <property type="evidence" value="ECO:0007669"/>
    <property type="project" value="UniProtKB-KW"/>
</dbReference>
<dbReference type="Proteomes" id="UP000016923">
    <property type="component" value="Unassembled WGS sequence"/>
</dbReference>
<name>S3C6G8_OPHP1</name>
<dbReference type="AlphaFoldDB" id="S3C6G8"/>
<comment type="cofactor">
    <cofactor evidence="1">
        <name>Fe(2+)</name>
        <dbReference type="ChEBI" id="CHEBI:29033"/>
    </cofactor>
</comment>
<dbReference type="PANTHER" id="PTHR10696:SF25">
    <property type="entry name" value="OXIDOREDUCTASE AIM17-RELATED"/>
    <property type="match status" value="1"/>
</dbReference>